<reference evidence="4 5" key="1">
    <citation type="submission" date="2019-04" db="EMBL/GenBank/DDBJ databases">
        <title>Phreatobacter aquaticus sp. nov.</title>
        <authorList>
            <person name="Choi A."/>
        </authorList>
    </citation>
    <scope>NUCLEOTIDE SEQUENCE [LARGE SCALE GENOMIC DNA]</scope>
    <source>
        <strain evidence="4 5">KCTC 52518</strain>
    </source>
</reference>
<comment type="similarity">
    <text evidence="1">Belongs to the CpoB family.</text>
</comment>
<dbReference type="InterPro" id="IPR019734">
    <property type="entry name" value="TPR_rpt"/>
</dbReference>
<feature type="chain" id="PRO_5021053161" description="Cell division coordinator CpoB" evidence="1">
    <location>
        <begin position="22"/>
        <end position="329"/>
    </location>
</feature>
<feature type="compositionally biased region" description="Low complexity" evidence="2">
    <location>
        <begin position="76"/>
        <end position="98"/>
    </location>
</feature>
<protein>
    <recommendedName>
        <fullName evidence="1">Cell division coordinator CpoB</fullName>
    </recommendedName>
</protein>
<name>A0A4D7BH35_9HYPH</name>
<gene>
    <name evidence="1" type="primary">cpoB</name>
    <name evidence="4" type="ORF">E8M01_04880</name>
</gene>
<dbReference type="InterPro" id="IPR032519">
    <property type="entry name" value="YbgF_tri"/>
</dbReference>
<evidence type="ECO:0000256" key="1">
    <source>
        <dbReference type="HAMAP-Rule" id="MF_02066"/>
    </source>
</evidence>
<feature type="signal peptide" evidence="1">
    <location>
        <begin position="1"/>
        <end position="21"/>
    </location>
</feature>
<evidence type="ECO:0000259" key="3">
    <source>
        <dbReference type="Pfam" id="PF16331"/>
    </source>
</evidence>
<evidence type="ECO:0000313" key="4">
    <source>
        <dbReference type="EMBL" id="QCI69048.1"/>
    </source>
</evidence>
<feature type="region of interest" description="Disordered" evidence="2">
    <location>
        <begin position="74"/>
        <end position="205"/>
    </location>
</feature>
<comment type="function">
    <text evidence="1">Mediates coordination of peptidoglycan synthesis and outer membrane constriction during cell division.</text>
</comment>
<dbReference type="KEGG" id="pstg:E8M01_04880"/>
<dbReference type="Gene3D" id="1.20.5.110">
    <property type="match status" value="1"/>
</dbReference>
<evidence type="ECO:0000313" key="5">
    <source>
        <dbReference type="Proteomes" id="UP000298781"/>
    </source>
</evidence>
<dbReference type="InterPro" id="IPR034706">
    <property type="entry name" value="CpoB"/>
</dbReference>
<organism evidence="4 5">
    <name type="scientific">Phreatobacter stygius</name>
    <dbReference type="NCBI Taxonomy" id="1940610"/>
    <lineage>
        <taxon>Bacteria</taxon>
        <taxon>Pseudomonadati</taxon>
        <taxon>Pseudomonadota</taxon>
        <taxon>Alphaproteobacteria</taxon>
        <taxon>Hyphomicrobiales</taxon>
        <taxon>Phreatobacteraceae</taxon>
        <taxon>Phreatobacter</taxon>
    </lineage>
</organism>
<dbReference type="AlphaFoldDB" id="A0A4D7BH35"/>
<dbReference type="InterPro" id="IPR011990">
    <property type="entry name" value="TPR-like_helical_dom_sf"/>
</dbReference>
<dbReference type="Pfam" id="PF13174">
    <property type="entry name" value="TPR_6"/>
    <property type="match status" value="1"/>
</dbReference>
<evidence type="ECO:0000256" key="2">
    <source>
        <dbReference type="SAM" id="MobiDB-lite"/>
    </source>
</evidence>
<dbReference type="GO" id="GO:0070206">
    <property type="term" value="P:protein trimerization"/>
    <property type="evidence" value="ECO:0007669"/>
    <property type="project" value="InterPro"/>
</dbReference>
<dbReference type="SUPFAM" id="SSF48452">
    <property type="entry name" value="TPR-like"/>
    <property type="match status" value="1"/>
</dbReference>
<comment type="subcellular location">
    <subcellularLocation>
        <location evidence="1">Periplasm</location>
    </subcellularLocation>
</comment>
<dbReference type="GO" id="GO:0043093">
    <property type="term" value="P:FtsZ-dependent cytokinesis"/>
    <property type="evidence" value="ECO:0007669"/>
    <property type="project" value="UniProtKB-UniRule"/>
</dbReference>
<feature type="compositionally biased region" description="Gly residues" evidence="2">
    <location>
        <begin position="136"/>
        <end position="161"/>
    </location>
</feature>
<dbReference type="EMBL" id="CP039690">
    <property type="protein sequence ID" value="QCI69048.1"/>
    <property type="molecule type" value="Genomic_DNA"/>
</dbReference>
<keyword evidence="1" id="KW-0574">Periplasm</keyword>
<dbReference type="OrthoDB" id="7185608at2"/>
<keyword evidence="1" id="KW-0131">Cell cycle</keyword>
<dbReference type="GO" id="GO:0030288">
    <property type="term" value="C:outer membrane-bounded periplasmic space"/>
    <property type="evidence" value="ECO:0007669"/>
    <property type="project" value="UniProtKB-UniRule"/>
</dbReference>
<accession>A0A4D7BH35</accession>
<dbReference type="Pfam" id="PF16331">
    <property type="entry name" value="TolA_bind_tri"/>
    <property type="match status" value="1"/>
</dbReference>
<keyword evidence="1" id="KW-0732">Signal</keyword>
<proteinExistence type="inferred from homology"/>
<keyword evidence="1" id="KW-0132">Cell division</keyword>
<sequence length="329" mass="35223" precursor="true">MWAGLALAAALVVAANGGAQAQSGADLLDRIQRLEAQIRSLNGQLEQSQFRIRQMEDQARRSQADLEFRLNELESQRGGARPSQPRQQPQQPAQPQRQQRGDAFDPNAQQGAVGTPRDLGAVPPGGNAAQPRVGSIGPGGATASTGGGVPMGPAGGGGSDGGAQPLDLGQMSGQAANDPTLDPRDPRMAARPPGTGTQQIIAASPRDEYDQAVALVQRREFEQAEMALRGFIQSHPRDRLVGDATHQLGETMYQRRQYREAAEQFLKVSTDYPRIGRAQSSLLRLGQSLNALGEREAACAAYAEFNRKYPNARPQTKTAVANEQRRASC</sequence>
<feature type="domain" description="YbgF trimerisation" evidence="3">
    <location>
        <begin position="20"/>
        <end position="77"/>
    </location>
</feature>
<dbReference type="Proteomes" id="UP000298781">
    <property type="component" value="Chromosome"/>
</dbReference>
<dbReference type="HAMAP" id="MF_02066">
    <property type="entry name" value="CpoB"/>
    <property type="match status" value="1"/>
</dbReference>
<dbReference type="Gene3D" id="1.25.40.10">
    <property type="entry name" value="Tetratricopeptide repeat domain"/>
    <property type="match status" value="1"/>
</dbReference>
<keyword evidence="5" id="KW-1185">Reference proteome</keyword>